<evidence type="ECO:0000313" key="3">
    <source>
        <dbReference type="EMBL" id="BAU86968.1"/>
    </source>
</evidence>
<dbReference type="AlphaFoldDB" id="A0A169P9L8"/>
<accession>A0A169P9L8</accession>
<protein>
    <submittedName>
        <fullName evidence="3">Uncharacterized protein</fullName>
    </submittedName>
</protein>
<feature type="transmembrane region" description="Helical" evidence="2">
    <location>
        <begin position="164"/>
        <end position="188"/>
    </location>
</feature>
<evidence type="ECO:0000256" key="2">
    <source>
        <dbReference type="SAM" id="Phobius"/>
    </source>
</evidence>
<feature type="transmembrane region" description="Helical" evidence="2">
    <location>
        <begin position="97"/>
        <end position="119"/>
    </location>
</feature>
<feature type="transmembrane region" description="Helical" evidence="2">
    <location>
        <begin position="235"/>
        <end position="255"/>
    </location>
</feature>
<gene>
    <name evidence="3" type="ORF">SLA_6099</name>
</gene>
<feature type="transmembrane region" description="Helical" evidence="2">
    <location>
        <begin position="372"/>
        <end position="393"/>
    </location>
</feature>
<keyword evidence="2" id="KW-0472">Membrane</keyword>
<dbReference type="KEGG" id="slau:SLA_6099"/>
<evidence type="ECO:0000256" key="1">
    <source>
        <dbReference type="SAM" id="MobiDB-lite"/>
    </source>
</evidence>
<feature type="transmembrane region" description="Helical" evidence="2">
    <location>
        <begin position="339"/>
        <end position="360"/>
    </location>
</feature>
<feature type="transmembrane region" description="Helical" evidence="2">
    <location>
        <begin position="131"/>
        <end position="152"/>
    </location>
</feature>
<name>A0A169P9L8_STRLU</name>
<dbReference type="InterPro" id="IPR018750">
    <property type="entry name" value="DUF2306_membrane"/>
</dbReference>
<feature type="transmembrane region" description="Helical" evidence="2">
    <location>
        <begin position="37"/>
        <end position="61"/>
    </location>
</feature>
<reference evidence="3 4" key="1">
    <citation type="journal article" date="2016" name="Genome Announc.">
        <title>Complete Genome Sequence of Thiostrepton-Producing Streptomyces laurentii ATCC 31255.</title>
        <authorList>
            <person name="Doi K."/>
            <person name="Fujino Y."/>
            <person name="Nagayoshi Y."/>
            <person name="Ohshima T."/>
            <person name="Ogata S."/>
        </authorList>
    </citation>
    <scope>NUCLEOTIDE SEQUENCE [LARGE SCALE GENOMIC DNA]</scope>
    <source>
        <strain evidence="3 4">ATCC 31255</strain>
    </source>
</reference>
<feature type="transmembrane region" description="Helical" evidence="2">
    <location>
        <begin position="267"/>
        <end position="289"/>
    </location>
</feature>
<keyword evidence="4" id="KW-1185">Reference proteome</keyword>
<dbReference type="EMBL" id="AP017424">
    <property type="protein sequence ID" value="BAU86968.1"/>
    <property type="molecule type" value="Genomic_DNA"/>
</dbReference>
<proteinExistence type="predicted"/>
<feature type="transmembrane region" description="Helical" evidence="2">
    <location>
        <begin position="200"/>
        <end position="223"/>
    </location>
</feature>
<dbReference type="Proteomes" id="UP000217676">
    <property type="component" value="Chromosome"/>
</dbReference>
<keyword evidence="2" id="KW-1133">Transmembrane helix</keyword>
<dbReference type="Pfam" id="PF10067">
    <property type="entry name" value="DUF2306"/>
    <property type="match status" value="1"/>
</dbReference>
<organism evidence="3 4">
    <name type="scientific">Streptomyces laurentii</name>
    <dbReference type="NCBI Taxonomy" id="39478"/>
    <lineage>
        <taxon>Bacteria</taxon>
        <taxon>Bacillati</taxon>
        <taxon>Actinomycetota</taxon>
        <taxon>Actinomycetes</taxon>
        <taxon>Kitasatosporales</taxon>
        <taxon>Streptomycetaceae</taxon>
        <taxon>Streptomyces</taxon>
    </lineage>
</organism>
<feature type="transmembrane region" description="Helical" evidence="2">
    <location>
        <begin position="301"/>
        <end position="318"/>
    </location>
</feature>
<keyword evidence="2" id="KW-0812">Transmembrane</keyword>
<feature type="region of interest" description="Disordered" evidence="1">
    <location>
        <begin position="1"/>
        <end position="26"/>
    </location>
</feature>
<sequence length="420" mass="45149">MSRATHPRTEHGTADQTDQTDPITPAGARPGVRWGRIAALAVTVVCLAYAPIAITGLWPFARPGAPSLGEWLLGHSVSPEYVAAVFRDRAVPYARSLAPLIVHSVMGGLLMLLGPAQLLTAVRRRIRLHRALGILYAAVVYVSMAGAALYLARTRPEEAFSGAAFWIVLATLLTGTVLSVTFGVLTAVNRLPDLHQRWMLLCYAYLMTAPLLRIEWGVLPAFYPGLTLQDINRVALMHLGTLVVLGALLASRALDRRDNHRYVTGRWWPAPVLVGTYAVAAAGLVWLGYGFLGHGTEGRRLLLAYAVPYVLLLAVLHVRARRAARRGAVWAREEWHTHLVVMSLAPAFSAGTAVVCQRAMGLDELTGLTAGAGLACGFLAFAAHTLVSVRVLYGREARKRRAGRPAARTATVAAGDGSAS</sequence>
<evidence type="ECO:0000313" key="4">
    <source>
        <dbReference type="Proteomes" id="UP000217676"/>
    </source>
</evidence>